<dbReference type="KEGG" id="euz:DVS28_a0332"/>
<accession>A0A346XS42</accession>
<dbReference type="InterPro" id="IPR014001">
    <property type="entry name" value="Helicase_ATP-bd"/>
</dbReference>
<keyword evidence="2" id="KW-0067">ATP-binding</keyword>
<dbReference type="InterPro" id="IPR001650">
    <property type="entry name" value="Helicase_C-like"/>
</dbReference>
<evidence type="ECO:0000256" key="4">
    <source>
        <dbReference type="ARBA" id="ARBA00023235"/>
    </source>
</evidence>
<keyword evidence="9" id="KW-1185">Reference proteome</keyword>
<dbReference type="PROSITE" id="PS51192">
    <property type="entry name" value="HELICASE_ATP_BIND_1"/>
    <property type="match status" value="1"/>
</dbReference>
<feature type="domain" description="Helicase C-terminal" evidence="7">
    <location>
        <begin position="369"/>
        <end position="519"/>
    </location>
</feature>
<dbReference type="SMART" id="SM00487">
    <property type="entry name" value="DEXDc"/>
    <property type="match status" value="1"/>
</dbReference>
<dbReference type="Proteomes" id="UP000264006">
    <property type="component" value="Chromosome"/>
</dbReference>
<keyword evidence="1" id="KW-0547">Nucleotide-binding</keyword>
<dbReference type="InterPro" id="IPR027417">
    <property type="entry name" value="P-loop_NTPase"/>
</dbReference>
<dbReference type="GO" id="GO:0005524">
    <property type="term" value="F:ATP binding"/>
    <property type="evidence" value="ECO:0007669"/>
    <property type="project" value="UniProtKB-KW"/>
</dbReference>
<dbReference type="GO" id="GO:0000724">
    <property type="term" value="P:double-strand break repair via homologous recombination"/>
    <property type="evidence" value="ECO:0007669"/>
    <property type="project" value="TreeGrafter"/>
</dbReference>
<reference evidence="8 9" key="1">
    <citation type="submission" date="2018-09" db="EMBL/GenBank/DDBJ databases">
        <title>Complete genome sequence of Euzebya sp. DY32-46 isolated from seawater of Pacific Ocean.</title>
        <authorList>
            <person name="Xu L."/>
            <person name="Wu Y.-H."/>
            <person name="Xu X.-W."/>
        </authorList>
    </citation>
    <scope>NUCLEOTIDE SEQUENCE [LARGE SCALE GENOMIC DNA]</scope>
    <source>
        <strain evidence="8 9">DY32-46</strain>
    </source>
</reference>
<evidence type="ECO:0000313" key="9">
    <source>
        <dbReference type="Proteomes" id="UP000264006"/>
    </source>
</evidence>
<keyword evidence="8" id="KW-0347">Helicase</keyword>
<dbReference type="RefSeq" id="WP_164709801.1">
    <property type="nucleotide sequence ID" value="NZ_CP031165.1"/>
</dbReference>
<keyword evidence="8" id="KW-0378">Hydrolase</keyword>
<dbReference type="GO" id="GO:0005737">
    <property type="term" value="C:cytoplasm"/>
    <property type="evidence" value="ECO:0007669"/>
    <property type="project" value="TreeGrafter"/>
</dbReference>
<keyword evidence="4" id="KW-0413">Isomerase</keyword>
<dbReference type="SUPFAM" id="SSF52540">
    <property type="entry name" value="P-loop containing nucleoside triphosphate hydrolases"/>
    <property type="match status" value="1"/>
</dbReference>
<dbReference type="SMART" id="SM00490">
    <property type="entry name" value="HELICc"/>
    <property type="match status" value="1"/>
</dbReference>
<dbReference type="Gene3D" id="3.40.50.300">
    <property type="entry name" value="P-loop containing nucleotide triphosphate hydrolases"/>
    <property type="match status" value="2"/>
</dbReference>
<dbReference type="GO" id="GO:0005694">
    <property type="term" value="C:chromosome"/>
    <property type="evidence" value="ECO:0007669"/>
    <property type="project" value="TreeGrafter"/>
</dbReference>
<dbReference type="AlphaFoldDB" id="A0A346XS42"/>
<protein>
    <submittedName>
        <fullName evidence="8">ATP-dependent DNA helicase RecQ</fullName>
    </submittedName>
</protein>
<dbReference type="InterPro" id="IPR011545">
    <property type="entry name" value="DEAD/DEAH_box_helicase_dom"/>
</dbReference>
<dbReference type="GO" id="GO:0043138">
    <property type="term" value="F:3'-5' DNA helicase activity"/>
    <property type="evidence" value="ECO:0007669"/>
    <property type="project" value="TreeGrafter"/>
</dbReference>
<evidence type="ECO:0000256" key="5">
    <source>
        <dbReference type="SAM" id="MobiDB-lite"/>
    </source>
</evidence>
<dbReference type="PANTHER" id="PTHR13710:SF153">
    <property type="entry name" value="RECQ-LIKE DNA HELICASE BLM"/>
    <property type="match status" value="1"/>
</dbReference>
<feature type="compositionally biased region" description="Polar residues" evidence="5">
    <location>
        <begin position="832"/>
        <end position="850"/>
    </location>
</feature>
<proteinExistence type="predicted"/>
<evidence type="ECO:0000256" key="3">
    <source>
        <dbReference type="ARBA" id="ARBA00023125"/>
    </source>
</evidence>
<evidence type="ECO:0000256" key="2">
    <source>
        <dbReference type="ARBA" id="ARBA00022840"/>
    </source>
</evidence>
<dbReference type="Pfam" id="PF00271">
    <property type="entry name" value="Helicase_C"/>
    <property type="match status" value="1"/>
</dbReference>
<keyword evidence="3" id="KW-0238">DNA-binding</keyword>
<gene>
    <name evidence="8" type="ORF">DVS28_a0332</name>
</gene>
<dbReference type="GO" id="GO:0009378">
    <property type="term" value="F:four-way junction helicase activity"/>
    <property type="evidence" value="ECO:0007669"/>
    <property type="project" value="TreeGrafter"/>
</dbReference>
<evidence type="ECO:0000313" key="8">
    <source>
        <dbReference type="EMBL" id="AXV05039.1"/>
    </source>
</evidence>
<dbReference type="EMBL" id="CP031165">
    <property type="protein sequence ID" value="AXV05039.1"/>
    <property type="molecule type" value="Genomic_DNA"/>
</dbReference>
<dbReference type="GO" id="GO:0003677">
    <property type="term" value="F:DNA binding"/>
    <property type="evidence" value="ECO:0007669"/>
    <property type="project" value="UniProtKB-KW"/>
</dbReference>
<dbReference type="Pfam" id="PF00270">
    <property type="entry name" value="DEAD"/>
    <property type="match status" value="1"/>
</dbReference>
<dbReference type="PANTHER" id="PTHR13710">
    <property type="entry name" value="DNA HELICASE RECQ FAMILY MEMBER"/>
    <property type="match status" value="1"/>
</dbReference>
<feature type="region of interest" description="Disordered" evidence="5">
    <location>
        <begin position="830"/>
        <end position="850"/>
    </location>
</feature>
<evidence type="ECO:0000259" key="7">
    <source>
        <dbReference type="PROSITE" id="PS51194"/>
    </source>
</evidence>
<dbReference type="PROSITE" id="PS51194">
    <property type="entry name" value="HELICASE_CTER"/>
    <property type="match status" value="1"/>
</dbReference>
<sequence>MSAVPLTEWLSSFPESGPHRRMLAALADGGSGDVVALLRHLLRQQEMTGNGVPSLNYAELAEVGITASAARDAGIDVLGSGLRVSGTRQWSPQWIRGDLRAVDLAISAPFGMQSAVGTVPSLSRTDSSVPLDPFLAERFDFPGYRGIGQREAVRAALRCPAGEALYIVLPTGTGKSLAGMARGLVEQDRTTVVVVPTIALALDQEREVLQSPAAKNLPNRLAYTSDLSPEDRAAVRERLRLGTQRLVFTSPESATGSLAPTLLSVASAGQLSTLVVDEAHMVSAWGDDFRAHFQLLPALRRALVAAARESGQRAPATLLMTATLTQSTFEHLNSLFGLARPEMVSVSALRPEPRYLLAEEVGLDLRDQRVIEALRFLPRPIIVYSTKREDCERLASMAREVGYRRTATFHGDTSSADRRRVLEGWSSRRPTVDVVFGTSAFGLGVNLANVRSVVHACIPESLDRYYQEVGRGGRDHHTSVALLAPSRGADEPIARSLASSRLIQAPKGFARWSDMRDLAVSDDGYLDVRVDTVPTPRPDIDLKIDRRSDRNQMWNRLTLNLMASAGAIRLELVPPPTKTEAESDEAWEARRDLAFQDWAQTQRVTVLAHDLSTQEGWATATADARRRSGDGSDSSIERMLHLVGAKKCWRSALLEEYTMDAALATGDVRIVPFGGCPGCPGCVPDEPEPLTPMVARVDRRTAVAAFRASSSADLPDGVHSLLLTAPGDARSFKRAAKRVAEVAVTQWRIERIVDERGVLGPPEGAALQTINRSADSGWVALDHALGAPAFPIPTLVVVDPVDEVPPEFFDVDGAPRVLLCADGAEAFDGRSATPQPLSTWHPTTSFEEVI</sequence>
<evidence type="ECO:0000259" key="6">
    <source>
        <dbReference type="PROSITE" id="PS51192"/>
    </source>
</evidence>
<evidence type="ECO:0000256" key="1">
    <source>
        <dbReference type="ARBA" id="ARBA00022741"/>
    </source>
</evidence>
<feature type="domain" description="Helicase ATP-binding" evidence="6">
    <location>
        <begin position="156"/>
        <end position="342"/>
    </location>
</feature>
<organism evidence="8 9">
    <name type="scientific">Euzebya pacifica</name>
    <dbReference type="NCBI Taxonomy" id="1608957"/>
    <lineage>
        <taxon>Bacteria</taxon>
        <taxon>Bacillati</taxon>
        <taxon>Actinomycetota</taxon>
        <taxon>Nitriliruptoria</taxon>
        <taxon>Euzebyales</taxon>
    </lineage>
</organism>
<dbReference type="NCBIfam" id="NF041063">
    <property type="entry name" value="DpdF"/>
    <property type="match status" value="1"/>
</dbReference>
<name>A0A346XS42_9ACTN</name>